<dbReference type="AlphaFoldDB" id="A0AAV4TEP5"/>
<comment type="caution">
    <text evidence="2">The sequence shown here is derived from an EMBL/GenBank/DDBJ whole genome shotgun (WGS) entry which is preliminary data.</text>
</comment>
<keyword evidence="3" id="KW-1185">Reference proteome</keyword>
<feature type="compositionally biased region" description="Polar residues" evidence="1">
    <location>
        <begin position="108"/>
        <end position="121"/>
    </location>
</feature>
<feature type="region of interest" description="Disordered" evidence="1">
    <location>
        <begin position="95"/>
        <end position="121"/>
    </location>
</feature>
<reference evidence="2 3" key="1">
    <citation type="submission" date="2021-06" db="EMBL/GenBank/DDBJ databases">
        <title>Caerostris extrusa draft genome.</title>
        <authorList>
            <person name="Kono N."/>
            <person name="Arakawa K."/>
        </authorList>
    </citation>
    <scope>NUCLEOTIDE SEQUENCE [LARGE SCALE GENOMIC DNA]</scope>
</reference>
<name>A0AAV4TEP5_CAEEX</name>
<accession>A0AAV4TEP5</accession>
<sequence length="121" mass="13032">MNTYSNTINSFNTNSSNFSTSNTTVALPAIASLFSSGHTVISSSSELGSQLKVSYANQDSGTTPIGLVVVLFHQLWISESAEWWEQMKHTAKVEVPPNSPDCQVLENKPSSPSTVQLPTSL</sequence>
<dbReference type="Proteomes" id="UP001054945">
    <property type="component" value="Unassembled WGS sequence"/>
</dbReference>
<protein>
    <submittedName>
        <fullName evidence="2">CXXC-type domain-containing protein</fullName>
    </submittedName>
</protein>
<dbReference type="EMBL" id="BPLR01010967">
    <property type="protein sequence ID" value="GIY43367.1"/>
    <property type="molecule type" value="Genomic_DNA"/>
</dbReference>
<evidence type="ECO:0000313" key="2">
    <source>
        <dbReference type="EMBL" id="GIY43367.1"/>
    </source>
</evidence>
<evidence type="ECO:0000256" key="1">
    <source>
        <dbReference type="SAM" id="MobiDB-lite"/>
    </source>
</evidence>
<gene>
    <name evidence="2" type="primary">AVEN_236983_1</name>
    <name evidence="2" type="ORF">CEXT_784151</name>
</gene>
<evidence type="ECO:0000313" key="3">
    <source>
        <dbReference type="Proteomes" id="UP001054945"/>
    </source>
</evidence>
<proteinExistence type="predicted"/>
<organism evidence="2 3">
    <name type="scientific">Caerostris extrusa</name>
    <name type="common">Bark spider</name>
    <name type="synonym">Caerostris bankana</name>
    <dbReference type="NCBI Taxonomy" id="172846"/>
    <lineage>
        <taxon>Eukaryota</taxon>
        <taxon>Metazoa</taxon>
        <taxon>Ecdysozoa</taxon>
        <taxon>Arthropoda</taxon>
        <taxon>Chelicerata</taxon>
        <taxon>Arachnida</taxon>
        <taxon>Araneae</taxon>
        <taxon>Araneomorphae</taxon>
        <taxon>Entelegynae</taxon>
        <taxon>Araneoidea</taxon>
        <taxon>Araneidae</taxon>
        <taxon>Caerostris</taxon>
    </lineage>
</organism>